<feature type="region of interest" description="Disordered" evidence="1">
    <location>
        <begin position="1"/>
        <end position="52"/>
    </location>
</feature>
<keyword evidence="3" id="KW-1185">Reference proteome</keyword>
<organism evidence="2 3">
    <name type="scientific">Cirrhinus mrigala</name>
    <name type="common">Mrigala</name>
    <dbReference type="NCBI Taxonomy" id="683832"/>
    <lineage>
        <taxon>Eukaryota</taxon>
        <taxon>Metazoa</taxon>
        <taxon>Chordata</taxon>
        <taxon>Craniata</taxon>
        <taxon>Vertebrata</taxon>
        <taxon>Euteleostomi</taxon>
        <taxon>Actinopterygii</taxon>
        <taxon>Neopterygii</taxon>
        <taxon>Teleostei</taxon>
        <taxon>Ostariophysi</taxon>
        <taxon>Cypriniformes</taxon>
        <taxon>Cyprinidae</taxon>
        <taxon>Labeoninae</taxon>
        <taxon>Labeonini</taxon>
        <taxon>Cirrhinus</taxon>
    </lineage>
</organism>
<name>A0ABD0N4E3_CIRMR</name>
<feature type="compositionally biased region" description="Low complexity" evidence="1">
    <location>
        <begin position="15"/>
        <end position="25"/>
    </location>
</feature>
<evidence type="ECO:0000256" key="1">
    <source>
        <dbReference type="SAM" id="MobiDB-lite"/>
    </source>
</evidence>
<evidence type="ECO:0000313" key="3">
    <source>
        <dbReference type="Proteomes" id="UP001529510"/>
    </source>
</evidence>
<proteinExistence type="predicted"/>
<evidence type="ECO:0000313" key="2">
    <source>
        <dbReference type="EMBL" id="KAL0156580.1"/>
    </source>
</evidence>
<dbReference type="EMBL" id="JAMKFB020000024">
    <property type="protein sequence ID" value="KAL0156580.1"/>
    <property type="molecule type" value="Genomic_DNA"/>
</dbReference>
<gene>
    <name evidence="2" type="ORF">M9458_047826</name>
</gene>
<feature type="non-terminal residue" evidence="2">
    <location>
        <position position="1"/>
    </location>
</feature>
<sequence>APEKSSLPPKPSAPPSSSGSIGASLHQGSAGLRPHSPSVETRVKNEQGSTTLEELRAQLRDLKGTVELMKSQHKYELAGWGRDGGLMKDR</sequence>
<protein>
    <submittedName>
        <fullName evidence="2">Uncharacterized protein</fullName>
    </submittedName>
</protein>
<accession>A0ABD0N4E3</accession>
<reference evidence="2 3" key="1">
    <citation type="submission" date="2024-05" db="EMBL/GenBank/DDBJ databases">
        <title>Genome sequencing and assembly of Indian major carp, Cirrhinus mrigala (Hamilton, 1822).</title>
        <authorList>
            <person name="Mohindra V."/>
            <person name="Chowdhury L.M."/>
            <person name="Lal K."/>
            <person name="Jena J.K."/>
        </authorList>
    </citation>
    <scope>NUCLEOTIDE SEQUENCE [LARGE SCALE GENOMIC DNA]</scope>
    <source>
        <strain evidence="2">CM1030</strain>
        <tissue evidence="2">Blood</tissue>
    </source>
</reference>
<dbReference type="Proteomes" id="UP001529510">
    <property type="component" value="Unassembled WGS sequence"/>
</dbReference>
<comment type="caution">
    <text evidence="2">The sequence shown here is derived from an EMBL/GenBank/DDBJ whole genome shotgun (WGS) entry which is preliminary data.</text>
</comment>
<dbReference type="AlphaFoldDB" id="A0ABD0N4E3"/>